<feature type="domain" description="C2H2-type" evidence="2">
    <location>
        <begin position="855"/>
        <end position="880"/>
    </location>
</feature>
<name>A0ABR1UMV1_9PEZI</name>
<evidence type="ECO:0000313" key="4">
    <source>
        <dbReference type="Proteomes" id="UP001446871"/>
    </source>
</evidence>
<feature type="region of interest" description="Disordered" evidence="1">
    <location>
        <begin position="786"/>
        <end position="815"/>
    </location>
</feature>
<accession>A0ABR1UMV1</accession>
<feature type="region of interest" description="Disordered" evidence="1">
    <location>
        <begin position="457"/>
        <end position="517"/>
    </location>
</feature>
<dbReference type="EMBL" id="JAQQWM010000006">
    <property type="protein sequence ID" value="KAK8060007.1"/>
    <property type="molecule type" value="Genomic_DNA"/>
</dbReference>
<feature type="domain" description="C2H2-type" evidence="2">
    <location>
        <begin position="384"/>
        <end position="412"/>
    </location>
</feature>
<dbReference type="InterPro" id="IPR058925">
    <property type="entry name" value="zf-C2H2_AcuF"/>
</dbReference>
<dbReference type="CDD" id="cd14688">
    <property type="entry name" value="bZIP_YAP"/>
    <property type="match status" value="1"/>
</dbReference>
<feature type="region of interest" description="Disordered" evidence="1">
    <location>
        <begin position="1"/>
        <end position="23"/>
    </location>
</feature>
<evidence type="ECO:0000256" key="1">
    <source>
        <dbReference type="SAM" id="MobiDB-lite"/>
    </source>
</evidence>
<feature type="compositionally biased region" description="Polar residues" evidence="1">
    <location>
        <begin position="803"/>
        <end position="812"/>
    </location>
</feature>
<evidence type="ECO:0000313" key="3">
    <source>
        <dbReference type="EMBL" id="KAK8060007.1"/>
    </source>
</evidence>
<feature type="compositionally biased region" description="Polar residues" evidence="1">
    <location>
        <begin position="723"/>
        <end position="747"/>
    </location>
</feature>
<evidence type="ECO:0000259" key="2">
    <source>
        <dbReference type="SMART" id="SM00355"/>
    </source>
</evidence>
<sequence>MQLRRVPRAQPNRKEQFGAMAGADRVAEWQQSITEIRDPEDHSDDPPLIAPLYKACSAVFRDIITHISSDFSIDKSVQLSLERSQSYLVLWADGYGVSDGLLDKSLDKSRRARATTLRLLFSVSQTLTKRLFQFVPEEHRHGLSYKVTDITLAADKIKFLIEHDENGDSDSDGSSDTSSQAEAGDLDEIAEDLLTDTQCLMDLGSRFQEEHVGPVNVEAAVSAAQLVTWDPSMNFVDRVRWRYPQCETAVAERLGKANWARVLRHRETVSENTRPELIVLSSTNPTPDKPAPSQVASTAFHDSALGSSVPSVPMGILGLGNAVTEYAETMVSYRAGQGDSVRVPPLPDGARQGRPFSCVGCGMNVTMKTKSAWKKHLFLDLKPYMCLEGGCNLDGLPFETKAQWQDHISLEHGYPSSSLSTSGCPVCQEAISHNQTTVNVHLARHLEEIALTVLPTNLDSEDGTDLDSGLESSEASTEDSQESIGREPDMPHNLKLSEPAPASTGEGETKPPWTPAEAIDMRESKLDRALTDIYSDDLYNPDFTIASANPPVQEQPDTLPSHELFKQTLQLANSQNLTAPDELSSLSPFKEGSPLAPIFTGGSVPGRLAKSPDLGKLRDRTIEPKDEARSSSPKPRGRASCDTCFRARMLVAATMDTPHPPTSYAQLIDVINRENYPGEESSYPPLNYGYVPSIEAPGHYDNSNTHFYNQHEQPAKYPNSFQSQQDLSYQTNAEPKESIAQSTQNWKNPDEDWTQISDLAERRRIQNRIAQRDYRKKLKRRLEDLERRAAADSSGADPADPTTIPSDTTLPKTKQLPRPWKCPILTCKYHEYGWPTEKDLNRHVKDRHSSAPSMYECLYQPCPYKSKRESNCKQHMEKAHGWKHESSYKLPSHLSVGKVMGEEEQHQSFLSSVG</sequence>
<dbReference type="PANTHER" id="PTHR35391:SF7">
    <property type="entry name" value="C2H2-TYPE DOMAIN-CONTAINING PROTEIN"/>
    <property type="match status" value="1"/>
</dbReference>
<reference evidence="3 4" key="1">
    <citation type="submission" date="2023-01" db="EMBL/GenBank/DDBJ databases">
        <title>Analysis of 21 Apiospora genomes using comparative genomics revels a genus with tremendous synthesis potential of carbohydrate active enzymes and secondary metabolites.</title>
        <authorList>
            <person name="Sorensen T."/>
        </authorList>
    </citation>
    <scope>NUCLEOTIDE SEQUENCE [LARGE SCALE GENOMIC DNA]</scope>
    <source>
        <strain evidence="3 4">CBS 83171</strain>
    </source>
</reference>
<dbReference type="Proteomes" id="UP001446871">
    <property type="component" value="Unassembled WGS sequence"/>
</dbReference>
<dbReference type="InterPro" id="IPR046347">
    <property type="entry name" value="bZIP_sf"/>
</dbReference>
<dbReference type="Gene3D" id="3.30.160.60">
    <property type="entry name" value="Classic Zinc Finger"/>
    <property type="match status" value="1"/>
</dbReference>
<feature type="compositionally biased region" description="Low complexity" evidence="1">
    <location>
        <begin position="791"/>
        <end position="801"/>
    </location>
</feature>
<feature type="region of interest" description="Disordered" evidence="1">
    <location>
        <begin position="597"/>
        <end position="640"/>
    </location>
</feature>
<organism evidence="3 4">
    <name type="scientific">Apiospora saccharicola</name>
    <dbReference type="NCBI Taxonomy" id="335842"/>
    <lineage>
        <taxon>Eukaryota</taxon>
        <taxon>Fungi</taxon>
        <taxon>Dikarya</taxon>
        <taxon>Ascomycota</taxon>
        <taxon>Pezizomycotina</taxon>
        <taxon>Sordariomycetes</taxon>
        <taxon>Xylariomycetidae</taxon>
        <taxon>Amphisphaeriales</taxon>
        <taxon>Apiosporaceae</taxon>
        <taxon>Apiospora</taxon>
    </lineage>
</organism>
<dbReference type="SMART" id="SM00355">
    <property type="entry name" value="ZnF_C2H2"/>
    <property type="match status" value="4"/>
</dbReference>
<dbReference type="Gene3D" id="1.20.5.170">
    <property type="match status" value="1"/>
</dbReference>
<proteinExistence type="predicted"/>
<dbReference type="Pfam" id="PF26082">
    <property type="entry name" value="zf-C2H2_AcuF"/>
    <property type="match status" value="1"/>
</dbReference>
<dbReference type="PANTHER" id="PTHR35391">
    <property type="entry name" value="C2H2-TYPE DOMAIN-CONTAINING PROTEIN-RELATED"/>
    <property type="match status" value="1"/>
</dbReference>
<comment type="caution">
    <text evidence="3">The sequence shown here is derived from an EMBL/GenBank/DDBJ whole genome shotgun (WGS) entry which is preliminary data.</text>
</comment>
<protein>
    <recommendedName>
        <fullName evidence="2">C2H2-type domain-containing protein</fullName>
    </recommendedName>
</protein>
<dbReference type="InterPro" id="IPR013087">
    <property type="entry name" value="Znf_C2H2_type"/>
</dbReference>
<feature type="region of interest" description="Disordered" evidence="1">
    <location>
        <begin position="723"/>
        <end position="751"/>
    </location>
</feature>
<feature type="domain" description="C2H2-type" evidence="2">
    <location>
        <begin position="820"/>
        <end position="848"/>
    </location>
</feature>
<feature type="compositionally biased region" description="Basic and acidic residues" evidence="1">
    <location>
        <begin position="613"/>
        <end position="629"/>
    </location>
</feature>
<dbReference type="SUPFAM" id="SSF57959">
    <property type="entry name" value="Leucine zipper domain"/>
    <property type="match status" value="1"/>
</dbReference>
<feature type="domain" description="C2H2-type" evidence="2">
    <location>
        <begin position="422"/>
        <end position="445"/>
    </location>
</feature>
<gene>
    <name evidence="3" type="ORF">PG996_009937</name>
</gene>
<keyword evidence="4" id="KW-1185">Reference proteome</keyword>